<reference evidence="8 9" key="1">
    <citation type="submission" date="2018-06" db="EMBL/GenBank/DDBJ databases">
        <title>Genomic Encyclopedia of Archaeal and Bacterial Type Strains, Phase II (KMG-II): from individual species to whole genera.</title>
        <authorList>
            <person name="Goeker M."/>
        </authorList>
    </citation>
    <scope>NUCLEOTIDE SEQUENCE [LARGE SCALE GENOMIC DNA]</scope>
    <source>
        <strain evidence="8 9">DSM 6779</strain>
    </source>
</reference>
<dbReference type="InterPro" id="IPR050455">
    <property type="entry name" value="Tpx_Peroxidase_subfamily"/>
</dbReference>
<comment type="caution">
    <text evidence="8">The sequence shown here is derived from an EMBL/GenBank/DDBJ whole genome shotgun (WGS) entry which is preliminary data.</text>
</comment>
<comment type="miscellaneous">
    <text evidence="6">The active site is a conserved redox-active cysteine residue, the peroxidatic cysteine (C(P)), which makes the nucleophilic attack on the peroxide substrate. The peroxide oxidizes the C(P)-SH to cysteine sulfenic acid (C(P)-SOH), which then reacts with another cysteine residue, the resolving cysteine (C(R)), to form a disulfide bridge. The disulfide is subsequently reduced by an appropriate electron donor to complete the catalytic cycle. In this atypical 2-Cys peroxiredoxin, C(R) is present in the same subunit to form an intramolecular disulfide. The disulfide is subsequently reduced by thioredoxin.</text>
</comment>
<keyword evidence="9" id="KW-1185">Reference proteome</keyword>
<dbReference type="NCBIfam" id="NF001808">
    <property type="entry name" value="PRK00522.1"/>
    <property type="match status" value="1"/>
</dbReference>
<evidence type="ECO:0000313" key="8">
    <source>
        <dbReference type="EMBL" id="PZX10971.1"/>
    </source>
</evidence>
<dbReference type="GO" id="GO:0008379">
    <property type="term" value="F:thioredoxin peroxidase activity"/>
    <property type="evidence" value="ECO:0007669"/>
    <property type="project" value="UniProtKB-UniRule"/>
</dbReference>
<dbReference type="PANTHER" id="PTHR43110:SF1">
    <property type="entry name" value="THIOL PEROXIDASE"/>
    <property type="match status" value="1"/>
</dbReference>
<organism evidence="8 9">
    <name type="scientific">Breznakibacter xylanolyticus</name>
    <dbReference type="NCBI Taxonomy" id="990"/>
    <lineage>
        <taxon>Bacteria</taxon>
        <taxon>Pseudomonadati</taxon>
        <taxon>Bacteroidota</taxon>
        <taxon>Bacteroidia</taxon>
        <taxon>Marinilabiliales</taxon>
        <taxon>Marinilabiliaceae</taxon>
        <taxon>Breznakibacter</taxon>
    </lineage>
</organism>
<dbReference type="PANTHER" id="PTHR43110">
    <property type="entry name" value="THIOL PEROXIDASE"/>
    <property type="match status" value="1"/>
</dbReference>
<dbReference type="PROSITE" id="PS51352">
    <property type="entry name" value="THIOREDOXIN_2"/>
    <property type="match status" value="1"/>
</dbReference>
<gene>
    <name evidence="6" type="primary">tpx</name>
    <name evidence="8" type="ORF">LX69_03231</name>
</gene>
<dbReference type="InterPro" id="IPR013766">
    <property type="entry name" value="Thioredoxin_domain"/>
</dbReference>
<keyword evidence="2 6" id="KW-0049">Antioxidant</keyword>
<keyword evidence="4 6" id="KW-1015">Disulfide bond</keyword>
<evidence type="ECO:0000256" key="4">
    <source>
        <dbReference type="ARBA" id="ARBA00023157"/>
    </source>
</evidence>
<evidence type="ECO:0000256" key="2">
    <source>
        <dbReference type="ARBA" id="ARBA00022862"/>
    </source>
</evidence>
<keyword evidence="3 6" id="KW-0560">Oxidoreductase</keyword>
<dbReference type="PROSITE" id="PS01265">
    <property type="entry name" value="TPX"/>
    <property type="match status" value="1"/>
</dbReference>
<dbReference type="HAMAP" id="MF_00269">
    <property type="entry name" value="Tpx"/>
    <property type="match status" value="1"/>
</dbReference>
<dbReference type="Gene3D" id="3.40.30.10">
    <property type="entry name" value="Glutaredoxin"/>
    <property type="match status" value="1"/>
</dbReference>
<comment type="function">
    <text evidence="6">Thiol-specific peroxidase that catalyzes the reduction of hydrogen peroxide and organic hydroperoxides to water and alcohols, respectively. Plays a role in cell protection against oxidative stress by detoxifying peroxides.</text>
</comment>
<sequence length="170" mass="18507">MNKVNVNVTFAGGAVTIVGNEVKKGQTAPDFTATGADLKPVKLSDFKGKNVAIAIYPSIDTGVCALQNKQFNKLATELKDTVVLSISLDLPFAQKRFCAAEGLNNIVTVSDYKDREFGQKYGFLIDELKLLTRGTVIVDKAGVIQYVEYVPEITQEPDYTKALEVLKALS</sequence>
<dbReference type="RefSeq" id="WP_111447020.1">
    <property type="nucleotide sequence ID" value="NZ_QKZK01000044.1"/>
</dbReference>
<dbReference type="InterPro" id="IPR013740">
    <property type="entry name" value="Redoxin"/>
</dbReference>
<evidence type="ECO:0000259" key="7">
    <source>
        <dbReference type="PROSITE" id="PS51352"/>
    </source>
</evidence>
<dbReference type="CDD" id="cd03014">
    <property type="entry name" value="PRX_Atyp2cys"/>
    <property type="match status" value="1"/>
</dbReference>
<evidence type="ECO:0000256" key="3">
    <source>
        <dbReference type="ARBA" id="ARBA00023002"/>
    </source>
</evidence>
<dbReference type="SUPFAM" id="SSF52833">
    <property type="entry name" value="Thioredoxin-like"/>
    <property type="match status" value="1"/>
</dbReference>
<feature type="active site" description="Cysteine sulfenic acid (-SOH) intermediate" evidence="6">
    <location>
        <position position="64"/>
    </location>
</feature>
<dbReference type="OrthoDB" id="9809746at2"/>
<evidence type="ECO:0000313" key="9">
    <source>
        <dbReference type="Proteomes" id="UP000249239"/>
    </source>
</evidence>
<feature type="disulfide bond" description="Redox-active" evidence="6">
    <location>
        <begin position="64"/>
        <end position="98"/>
    </location>
</feature>
<feature type="domain" description="Thioredoxin" evidence="7">
    <location>
        <begin position="22"/>
        <end position="170"/>
    </location>
</feature>
<dbReference type="EC" id="1.11.1.24" evidence="6"/>
<dbReference type="InterPro" id="IPR036249">
    <property type="entry name" value="Thioredoxin-like_sf"/>
</dbReference>
<accession>A0A2W7MTV5</accession>
<evidence type="ECO:0000256" key="6">
    <source>
        <dbReference type="HAMAP-Rule" id="MF_00269"/>
    </source>
</evidence>
<dbReference type="Pfam" id="PF08534">
    <property type="entry name" value="Redoxin"/>
    <property type="match status" value="1"/>
</dbReference>
<keyword evidence="1 6" id="KW-0575">Peroxidase</keyword>
<comment type="catalytic activity">
    <reaction evidence="6">
        <text>a hydroperoxide + [thioredoxin]-dithiol = an alcohol + [thioredoxin]-disulfide + H2O</text>
        <dbReference type="Rhea" id="RHEA:62620"/>
        <dbReference type="Rhea" id="RHEA-COMP:10698"/>
        <dbReference type="Rhea" id="RHEA-COMP:10700"/>
        <dbReference type="ChEBI" id="CHEBI:15377"/>
        <dbReference type="ChEBI" id="CHEBI:29950"/>
        <dbReference type="ChEBI" id="CHEBI:30879"/>
        <dbReference type="ChEBI" id="CHEBI:35924"/>
        <dbReference type="ChEBI" id="CHEBI:50058"/>
        <dbReference type="EC" id="1.11.1.24"/>
    </reaction>
</comment>
<keyword evidence="5 6" id="KW-0676">Redox-active center</keyword>
<evidence type="ECO:0000256" key="5">
    <source>
        <dbReference type="ARBA" id="ARBA00023284"/>
    </source>
</evidence>
<dbReference type="Proteomes" id="UP000249239">
    <property type="component" value="Unassembled WGS sequence"/>
</dbReference>
<comment type="subunit">
    <text evidence="6">Homodimer.</text>
</comment>
<dbReference type="InterPro" id="IPR018219">
    <property type="entry name" value="Tpx_CS"/>
</dbReference>
<comment type="similarity">
    <text evidence="6">Belongs to the peroxiredoxin family. Tpx subfamily.</text>
</comment>
<proteinExistence type="inferred from homology"/>
<evidence type="ECO:0000256" key="1">
    <source>
        <dbReference type="ARBA" id="ARBA00022559"/>
    </source>
</evidence>
<dbReference type="EMBL" id="QKZK01000044">
    <property type="protein sequence ID" value="PZX10971.1"/>
    <property type="molecule type" value="Genomic_DNA"/>
</dbReference>
<name>A0A2W7MTV5_9BACT</name>
<protein>
    <recommendedName>
        <fullName evidence="6">Thiol peroxidase</fullName>
        <shortName evidence="6">Tpx</shortName>
        <ecNumber evidence="6">1.11.1.24</ecNumber>
    </recommendedName>
    <alternativeName>
        <fullName evidence="6">Peroxiredoxin tpx</fullName>
        <shortName evidence="6">Prx</shortName>
    </alternativeName>
    <alternativeName>
        <fullName evidence="6">Thioredoxin peroxidase</fullName>
    </alternativeName>
    <alternativeName>
        <fullName evidence="6">Thioredoxin-dependent peroxiredoxin</fullName>
    </alternativeName>
</protein>
<dbReference type="AlphaFoldDB" id="A0A2W7MTV5"/>
<dbReference type="InterPro" id="IPR002065">
    <property type="entry name" value="TPX"/>
</dbReference>